<comment type="caution">
    <text evidence="1">The sequence shown here is derived from an EMBL/GenBank/DDBJ whole genome shotgun (WGS) entry which is preliminary data.</text>
</comment>
<evidence type="ECO:0000313" key="1">
    <source>
        <dbReference type="EMBL" id="OGD83579.1"/>
    </source>
</evidence>
<dbReference type="AlphaFoldDB" id="A0A1F5FVE3"/>
<sequence>MFSDNVVRLRINLRVREIAIYQLKSPDCCYIVYGSNIDHYLKILLHDQPSHILGLGSYSGADQVKIRIETITTNRFRNDPIEAYAPDELRINNYLETSNENFKMASALGNSYCNLISWKIMRLIENGELKSRYSFLHIPKEMFNKDLISLLDNIVRY</sequence>
<dbReference type="SUPFAM" id="SSF53182">
    <property type="entry name" value="Pyrrolidone carboxyl peptidase (pyroglutamate aminopeptidase)"/>
    <property type="match status" value="1"/>
</dbReference>
<proteinExistence type="predicted"/>
<dbReference type="Proteomes" id="UP000179237">
    <property type="component" value="Unassembled WGS sequence"/>
</dbReference>
<evidence type="ECO:0000313" key="2">
    <source>
        <dbReference type="Proteomes" id="UP000179237"/>
    </source>
</evidence>
<reference evidence="1 2" key="1">
    <citation type="journal article" date="2016" name="Nat. Commun.">
        <title>Thousands of microbial genomes shed light on interconnected biogeochemical processes in an aquifer system.</title>
        <authorList>
            <person name="Anantharaman K."/>
            <person name="Brown C.T."/>
            <person name="Hug L.A."/>
            <person name="Sharon I."/>
            <person name="Castelle C.J."/>
            <person name="Probst A.J."/>
            <person name="Thomas B.C."/>
            <person name="Singh A."/>
            <person name="Wilkins M.J."/>
            <person name="Karaoz U."/>
            <person name="Brodie E.L."/>
            <person name="Williams K.H."/>
            <person name="Hubbard S.S."/>
            <person name="Banfield J.F."/>
        </authorList>
    </citation>
    <scope>NUCLEOTIDE SEQUENCE [LARGE SCALE GENOMIC DNA]</scope>
</reference>
<name>A0A1F5FVE3_9BACT</name>
<dbReference type="EMBL" id="MFAQ01000012">
    <property type="protein sequence ID" value="OGD83579.1"/>
    <property type="molecule type" value="Genomic_DNA"/>
</dbReference>
<gene>
    <name evidence="1" type="ORF">A2572_04745</name>
</gene>
<protein>
    <submittedName>
        <fullName evidence="1">Uncharacterized protein</fullName>
    </submittedName>
</protein>
<dbReference type="InterPro" id="IPR036440">
    <property type="entry name" value="Peptidase_C15-like_sf"/>
</dbReference>
<organism evidence="1 2">
    <name type="scientific">Candidatus Collierbacteria bacterium RIFOXYD1_FULL_40_9</name>
    <dbReference type="NCBI Taxonomy" id="1817731"/>
    <lineage>
        <taxon>Bacteria</taxon>
        <taxon>Candidatus Collieribacteriota</taxon>
    </lineage>
</organism>
<accession>A0A1F5FVE3</accession>